<feature type="domain" description="PilX/PilW C-terminal" evidence="2">
    <location>
        <begin position="83"/>
        <end position="162"/>
    </location>
</feature>
<keyword evidence="1" id="KW-1133">Transmembrane helix</keyword>
<dbReference type="EMBL" id="JAYXHS010000003">
    <property type="protein sequence ID" value="MEC5387361.1"/>
    <property type="molecule type" value="Genomic_DNA"/>
</dbReference>
<evidence type="ECO:0000313" key="4">
    <source>
        <dbReference type="EMBL" id="MEC5387361.1"/>
    </source>
</evidence>
<protein>
    <submittedName>
        <fullName evidence="4">PilX N-terminal domain-containing pilus assembly protein</fullName>
    </submittedName>
</protein>
<organism evidence="4 5">
    <name type="scientific">Uliginosibacterium silvisoli</name>
    <dbReference type="NCBI Taxonomy" id="3114758"/>
    <lineage>
        <taxon>Bacteria</taxon>
        <taxon>Pseudomonadati</taxon>
        <taxon>Pseudomonadota</taxon>
        <taxon>Betaproteobacteria</taxon>
        <taxon>Rhodocyclales</taxon>
        <taxon>Zoogloeaceae</taxon>
        <taxon>Uliginosibacterium</taxon>
    </lineage>
</organism>
<evidence type="ECO:0000256" key="1">
    <source>
        <dbReference type="SAM" id="Phobius"/>
    </source>
</evidence>
<dbReference type="InterPro" id="IPR025205">
    <property type="entry name" value="PilX/PilW_C"/>
</dbReference>
<accession>A0ABU6K6P0</accession>
<gene>
    <name evidence="4" type="ORF">VVD49_16645</name>
</gene>
<dbReference type="RefSeq" id="WP_327600332.1">
    <property type="nucleotide sequence ID" value="NZ_JAYXHS010000003.1"/>
</dbReference>
<name>A0ABU6K6P0_9RHOO</name>
<keyword evidence="1" id="KW-0812">Transmembrane</keyword>
<feature type="transmembrane region" description="Helical" evidence="1">
    <location>
        <begin position="6"/>
        <end position="29"/>
    </location>
</feature>
<evidence type="ECO:0000313" key="5">
    <source>
        <dbReference type="Proteomes" id="UP001331561"/>
    </source>
</evidence>
<evidence type="ECO:0000259" key="3">
    <source>
        <dbReference type="Pfam" id="PF14341"/>
    </source>
</evidence>
<evidence type="ECO:0000259" key="2">
    <source>
        <dbReference type="Pfam" id="PF13681"/>
    </source>
</evidence>
<dbReference type="Pfam" id="PF13681">
    <property type="entry name" value="PilX"/>
    <property type="match status" value="1"/>
</dbReference>
<sequence length="168" mass="17334">MRYKTGQAGLTLIVSMVMLVVLTLLVVAGMRSSTMSERMAGSSMERARAYQAAEQALAQASAVLQTNGEDCLSGCTNVTASVQGKGVGAAWTGTALPGTWSETNALSITTATGQKTTAKYLIQQLPSSFVPAAKASLGCMAYSVMGLGQGLVSNTQVVLQTVSFVCPL</sequence>
<dbReference type="Proteomes" id="UP001331561">
    <property type="component" value="Unassembled WGS sequence"/>
</dbReference>
<reference evidence="4 5" key="1">
    <citation type="submission" date="2024-01" db="EMBL/GenBank/DDBJ databases">
        <title>Uliginosibacterium soil sp. nov.</title>
        <authorList>
            <person name="Lv Y."/>
        </authorList>
    </citation>
    <scope>NUCLEOTIDE SEQUENCE [LARGE SCALE GENOMIC DNA]</scope>
    <source>
        <strain evidence="4 5">H3</strain>
    </source>
</reference>
<feature type="domain" description="Type 4 fimbrial biogenesis protein PilX N-terminal" evidence="3">
    <location>
        <begin position="8"/>
        <end position="57"/>
    </location>
</feature>
<keyword evidence="5" id="KW-1185">Reference proteome</keyword>
<dbReference type="InterPro" id="IPR025746">
    <property type="entry name" value="PilX_N_dom"/>
</dbReference>
<proteinExistence type="predicted"/>
<keyword evidence="1" id="KW-0472">Membrane</keyword>
<comment type="caution">
    <text evidence="4">The sequence shown here is derived from an EMBL/GenBank/DDBJ whole genome shotgun (WGS) entry which is preliminary data.</text>
</comment>
<dbReference type="Pfam" id="PF14341">
    <property type="entry name" value="PilX_N"/>
    <property type="match status" value="1"/>
</dbReference>